<evidence type="ECO:0000256" key="7">
    <source>
        <dbReference type="SAM" id="Phobius"/>
    </source>
</evidence>
<keyword evidence="5 7" id="KW-1133">Transmembrane helix</keyword>
<evidence type="ECO:0000256" key="6">
    <source>
        <dbReference type="ARBA" id="ARBA00023136"/>
    </source>
</evidence>
<feature type="transmembrane region" description="Helical" evidence="7">
    <location>
        <begin position="21"/>
        <end position="43"/>
    </location>
</feature>
<comment type="subcellular location">
    <subcellularLocation>
        <location evidence="1">Cell membrane</location>
        <topology evidence="1">Multi-pass membrane protein</topology>
    </subcellularLocation>
</comment>
<dbReference type="InterPro" id="IPR020846">
    <property type="entry name" value="MFS_dom"/>
</dbReference>
<feature type="transmembrane region" description="Helical" evidence="7">
    <location>
        <begin position="274"/>
        <end position="299"/>
    </location>
</feature>
<keyword evidence="3" id="KW-1003">Cell membrane</keyword>
<dbReference type="Gene3D" id="1.20.1720.10">
    <property type="entry name" value="Multidrug resistance protein D"/>
    <property type="match status" value="1"/>
</dbReference>
<evidence type="ECO:0000256" key="5">
    <source>
        <dbReference type="ARBA" id="ARBA00022989"/>
    </source>
</evidence>
<feature type="transmembrane region" description="Helical" evidence="7">
    <location>
        <begin position="171"/>
        <end position="196"/>
    </location>
</feature>
<gene>
    <name evidence="9" type="ORF">KGD84_02490</name>
</gene>
<evidence type="ECO:0000256" key="4">
    <source>
        <dbReference type="ARBA" id="ARBA00022692"/>
    </source>
</evidence>
<dbReference type="PROSITE" id="PS50850">
    <property type="entry name" value="MFS"/>
    <property type="match status" value="1"/>
</dbReference>
<proteinExistence type="predicted"/>
<feature type="transmembrane region" description="Helical" evidence="7">
    <location>
        <begin position="112"/>
        <end position="133"/>
    </location>
</feature>
<feature type="transmembrane region" description="Helical" evidence="7">
    <location>
        <begin position="145"/>
        <end position="165"/>
    </location>
</feature>
<sequence>MPHPQTGLAAPPRAGVREWTGLAVLSLPTMLLTMDLTVLHLAVPHLSADLRPSAAQLLWITDVYGFLIAGFLITMGALGDRIGRRRLLLTGAVVFAAASILAAYAPTAATLIAARAVLGVAGATLMPSTLALIRTMFQDPAQRSAAIGVWMAGFMVGGAIGPLAGGALLEHFWWGSVFLLAVPVMGLLLVLGPVLLPEYRASDPGPADPLSALLSLTAVLAVVYGIKDAAAHGPGWTAALAVAAGLAVGAVFVRRQRTLERPMVDLGLFADRSFSTSIGVMTLGSCLMMGINLFVAQYLQMVLDMSPFRAGLWTLPMVGTMLVGTVLATVAARRIRPAFVMGAGLAVAAVGFAVLASADGAAGLTAVVAGTAVFAVGLAPASALGTDIVVGAAPPERAGAASALSETGNELGGALGIAVLGSIGAAVYRTSMEGALPPGLPAGAAQDAGATIGGAVAASELLTGPQAAAVLQAAQEAFADSMRTAAVAGAVALAVGSVLAVALLRRVRPTAHGAAEPAV</sequence>
<evidence type="ECO:0000313" key="10">
    <source>
        <dbReference type="Proteomes" id="UP000676079"/>
    </source>
</evidence>
<feature type="transmembrane region" description="Helical" evidence="7">
    <location>
        <begin position="411"/>
        <end position="428"/>
    </location>
</feature>
<evidence type="ECO:0000313" key="9">
    <source>
        <dbReference type="EMBL" id="QUX23285.1"/>
    </source>
</evidence>
<dbReference type="PANTHER" id="PTHR42718:SF47">
    <property type="entry name" value="METHYL VIOLOGEN RESISTANCE PROTEIN SMVA"/>
    <property type="match status" value="1"/>
</dbReference>
<keyword evidence="4 7" id="KW-0812">Transmembrane</keyword>
<dbReference type="SUPFAM" id="SSF103473">
    <property type="entry name" value="MFS general substrate transporter"/>
    <property type="match status" value="1"/>
</dbReference>
<accession>A0ABX8BM31</accession>
<feature type="transmembrane region" description="Helical" evidence="7">
    <location>
        <begin position="364"/>
        <end position="390"/>
    </location>
</feature>
<dbReference type="EMBL" id="CP074133">
    <property type="protein sequence ID" value="QUX23285.1"/>
    <property type="molecule type" value="Genomic_DNA"/>
</dbReference>
<feature type="transmembrane region" description="Helical" evidence="7">
    <location>
        <begin position="87"/>
        <end position="106"/>
    </location>
</feature>
<keyword evidence="10" id="KW-1185">Reference proteome</keyword>
<feature type="domain" description="Major facilitator superfamily (MFS) profile" evidence="8">
    <location>
        <begin position="21"/>
        <end position="508"/>
    </location>
</feature>
<keyword evidence="6 7" id="KW-0472">Membrane</keyword>
<dbReference type="Proteomes" id="UP000676079">
    <property type="component" value="Chromosome"/>
</dbReference>
<feature type="transmembrane region" description="Helical" evidence="7">
    <location>
        <begin position="233"/>
        <end position="253"/>
    </location>
</feature>
<evidence type="ECO:0000256" key="3">
    <source>
        <dbReference type="ARBA" id="ARBA00022475"/>
    </source>
</evidence>
<feature type="transmembrane region" description="Helical" evidence="7">
    <location>
        <begin position="338"/>
        <end position="358"/>
    </location>
</feature>
<evidence type="ECO:0000256" key="1">
    <source>
        <dbReference type="ARBA" id="ARBA00004651"/>
    </source>
</evidence>
<evidence type="ECO:0000259" key="8">
    <source>
        <dbReference type="PROSITE" id="PS50850"/>
    </source>
</evidence>
<protein>
    <submittedName>
        <fullName evidence="9">MFS transporter</fullName>
    </submittedName>
</protein>
<keyword evidence="2" id="KW-0813">Transport</keyword>
<dbReference type="RefSeq" id="WP_220564509.1">
    <property type="nucleotide sequence ID" value="NZ_CP074133.1"/>
</dbReference>
<reference evidence="9 10" key="1">
    <citation type="submission" date="2021-05" db="EMBL/GenBank/DDBJ databases">
        <title>Direct Submission.</title>
        <authorList>
            <person name="Li K."/>
            <person name="Gao J."/>
        </authorList>
    </citation>
    <scope>NUCLEOTIDE SEQUENCE [LARGE SCALE GENOMIC DNA]</scope>
    <source>
        <strain evidence="9 10">Mg02</strain>
    </source>
</reference>
<feature type="transmembrane region" description="Helical" evidence="7">
    <location>
        <begin position="485"/>
        <end position="504"/>
    </location>
</feature>
<dbReference type="InterPro" id="IPR036259">
    <property type="entry name" value="MFS_trans_sf"/>
</dbReference>
<feature type="transmembrane region" description="Helical" evidence="7">
    <location>
        <begin position="55"/>
        <end position="75"/>
    </location>
</feature>
<dbReference type="Gene3D" id="1.20.1250.20">
    <property type="entry name" value="MFS general substrate transporter like domains"/>
    <property type="match status" value="1"/>
</dbReference>
<evidence type="ECO:0000256" key="2">
    <source>
        <dbReference type="ARBA" id="ARBA00022448"/>
    </source>
</evidence>
<feature type="transmembrane region" description="Helical" evidence="7">
    <location>
        <begin position="311"/>
        <end position="331"/>
    </location>
</feature>
<dbReference type="CDD" id="cd17321">
    <property type="entry name" value="MFS_MMR_MDR_like"/>
    <property type="match status" value="1"/>
</dbReference>
<dbReference type="InterPro" id="IPR011701">
    <property type="entry name" value="MFS"/>
</dbReference>
<organism evidence="9 10">
    <name type="scientific">Nocardiopsis changdeensis</name>
    <dbReference type="NCBI Taxonomy" id="2831969"/>
    <lineage>
        <taxon>Bacteria</taxon>
        <taxon>Bacillati</taxon>
        <taxon>Actinomycetota</taxon>
        <taxon>Actinomycetes</taxon>
        <taxon>Streptosporangiales</taxon>
        <taxon>Nocardiopsidaceae</taxon>
        <taxon>Nocardiopsis</taxon>
    </lineage>
</organism>
<name>A0ABX8BM31_9ACTN</name>
<feature type="transmembrane region" description="Helical" evidence="7">
    <location>
        <begin position="208"/>
        <end position="227"/>
    </location>
</feature>
<dbReference type="PANTHER" id="PTHR42718">
    <property type="entry name" value="MAJOR FACILITATOR SUPERFAMILY MULTIDRUG TRANSPORTER MFSC"/>
    <property type="match status" value="1"/>
</dbReference>
<dbReference type="Pfam" id="PF07690">
    <property type="entry name" value="MFS_1"/>
    <property type="match status" value="1"/>
</dbReference>